<sequence>MSELVNVVVAFAVIVFIVRWMASGSSATERSAADTLGFRPKNVTPEMVNTISTMFPDIPADNIRYDLMRTGNVEMTTNKILERGYLDAPPQAYWTLHPRPNNGSTTQRPANSTTTSATSSSSGSSSSQQSKPKDSLITKYNLQERITTAETIPEDSVGGKAAWEASPEKREASLRERKAQMILAARQ</sequence>
<dbReference type="EMBL" id="KN818266">
    <property type="protein sequence ID" value="KIL62846.1"/>
    <property type="molecule type" value="Genomic_DNA"/>
</dbReference>
<dbReference type="STRING" id="946122.A0A0C2SEZ6"/>
<dbReference type="AlphaFoldDB" id="A0A0C2SEZ6"/>
<evidence type="ECO:0000256" key="2">
    <source>
        <dbReference type="SAM" id="SignalP"/>
    </source>
</evidence>
<keyword evidence="2" id="KW-0732">Signal</keyword>
<feature type="compositionally biased region" description="Polar residues" evidence="1">
    <location>
        <begin position="138"/>
        <end position="150"/>
    </location>
</feature>
<evidence type="ECO:0000313" key="6">
    <source>
        <dbReference type="Proteomes" id="UP000054549"/>
    </source>
</evidence>
<dbReference type="FunCoup" id="A0A0C2SEZ6">
    <property type="interactions" value="81"/>
</dbReference>
<dbReference type="HOGENOM" id="CLU_083690_0_0_1"/>
<dbReference type="CDD" id="cd14424">
    <property type="entry name" value="CUE_Cue1p_like"/>
    <property type="match status" value="1"/>
</dbReference>
<feature type="domain" description="CUE" evidence="3">
    <location>
        <begin position="43"/>
        <end position="85"/>
    </location>
</feature>
<dbReference type="Proteomes" id="UP000054549">
    <property type="component" value="Unassembled WGS sequence"/>
</dbReference>
<feature type="chain" id="PRO_5007392262" description="CUE domain-containing protein" evidence="2">
    <location>
        <begin position="28"/>
        <end position="187"/>
    </location>
</feature>
<dbReference type="EMBL" id="KN818282">
    <property type="protein sequence ID" value="KIL61630.1"/>
    <property type="molecule type" value="Genomic_DNA"/>
</dbReference>
<dbReference type="Gene3D" id="1.10.8.10">
    <property type="entry name" value="DNA helicase RuvA subunit, C-terminal domain"/>
    <property type="match status" value="1"/>
</dbReference>
<dbReference type="Pfam" id="PF02845">
    <property type="entry name" value="CUE"/>
    <property type="match status" value="1"/>
</dbReference>
<dbReference type="SMART" id="SM00546">
    <property type="entry name" value="CUE"/>
    <property type="match status" value="1"/>
</dbReference>
<dbReference type="InterPro" id="IPR003892">
    <property type="entry name" value="CUE"/>
</dbReference>
<reference evidence="4 6" key="1">
    <citation type="submission" date="2014-04" db="EMBL/GenBank/DDBJ databases">
        <title>Evolutionary Origins and Diversification of the Mycorrhizal Mutualists.</title>
        <authorList>
            <consortium name="DOE Joint Genome Institute"/>
            <consortium name="Mycorrhizal Genomics Consortium"/>
            <person name="Kohler A."/>
            <person name="Kuo A."/>
            <person name="Nagy L.G."/>
            <person name="Floudas D."/>
            <person name="Copeland A."/>
            <person name="Barry K.W."/>
            <person name="Cichocki N."/>
            <person name="Veneault-Fourrey C."/>
            <person name="LaButti K."/>
            <person name="Lindquist E.A."/>
            <person name="Lipzen A."/>
            <person name="Lundell T."/>
            <person name="Morin E."/>
            <person name="Murat C."/>
            <person name="Riley R."/>
            <person name="Ohm R."/>
            <person name="Sun H."/>
            <person name="Tunlid A."/>
            <person name="Henrissat B."/>
            <person name="Grigoriev I.V."/>
            <person name="Hibbett D.S."/>
            <person name="Martin F."/>
        </authorList>
    </citation>
    <scope>NUCLEOTIDE SEQUENCE [LARGE SCALE GENOMIC DNA]</scope>
    <source>
        <strain evidence="4 6">Koide BX008</strain>
    </source>
</reference>
<protein>
    <recommendedName>
        <fullName evidence="3">CUE domain-containing protein</fullName>
    </recommendedName>
</protein>
<evidence type="ECO:0000313" key="5">
    <source>
        <dbReference type="EMBL" id="KIL62846.1"/>
    </source>
</evidence>
<dbReference type="GO" id="GO:0043130">
    <property type="term" value="F:ubiquitin binding"/>
    <property type="evidence" value="ECO:0007669"/>
    <property type="project" value="InterPro"/>
</dbReference>
<evidence type="ECO:0000259" key="3">
    <source>
        <dbReference type="PROSITE" id="PS51140"/>
    </source>
</evidence>
<proteinExistence type="predicted"/>
<dbReference type="PROSITE" id="PS51140">
    <property type="entry name" value="CUE"/>
    <property type="match status" value="1"/>
</dbReference>
<evidence type="ECO:0000256" key="1">
    <source>
        <dbReference type="SAM" id="MobiDB-lite"/>
    </source>
</evidence>
<evidence type="ECO:0000313" key="4">
    <source>
        <dbReference type="EMBL" id="KIL61630.1"/>
    </source>
</evidence>
<feature type="region of interest" description="Disordered" evidence="1">
    <location>
        <begin position="91"/>
        <end position="175"/>
    </location>
</feature>
<keyword evidence="6" id="KW-1185">Reference proteome</keyword>
<accession>A0A0C2SEZ6</accession>
<feature type="compositionally biased region" description="Polar residues" evidence="1">
    <location>
        <begin position="101"/>
        <end position="111"/>
    </location>
</feature>
<feature type="signal peptide" evidence="2">
    <location>
        <begin position="1"/>
        <end position="27"/>
    </location>
</feature>
<organism evidence="4 6">
    <name type="scientific">Amanita muscaria (strain Koide BX008)</name>
    <dbReference type="NCBI Taxonomy" id="946122"/>
    <lineage>
        <taxon>Eukaryota</taxon>
        <taxon>Fungi</taxon>
        <taxon>Dikarya</taxon>
        <taxon>Basidiomycota</taxon>
        <taxon>Agaricomycotina</taxon>
        <taxon>Agaricomycetes</taxon>
        <taxon>Agaricomycetidae</taxon>
        <taxon>Agaricales</taxon>
        <taxon>Pluteineae</taxon>
        <taxon>Amanitaceae</taxon>
        <taxon>Amanita</taxon>
    </lineage>
</organism>
<feature type="compositionally biased region" description="Basic and acidic residues" evidence="1">
    <location>
        <begin position="166"/>
        <end position="175"/>
    </location>
</feature>
<dbReference type="OrthoDB" id="3824970at2759"/>
<gene>
    <name evidence="5" type="ORF">M378DRAFT_80723</name>
    <name evidence="4" type="ORF">M378DRAFT_82403</name>
</gene>
<name>A0A0C2SEZ6_AMAMK</name>
<feature type="compositionally biased region" description="Low complexity" evidence="1">
    <location>
        <begin position="112"/>
        <end position="130"/>
    </location>
</feature>